<keyword evidence="2 8" id="KW-0812">Transmembrane</keyword>
<accession>A0AAD7WZ01</accession>
<dbReference type="InterPro" id="IPR050119">
    <property type="entry name" value="CCR1-9-like"/>
</dbReference>
<evidence type="ECO:0000256" key="8">
    <source>
        <dbReference type="RuleBase" id="RU000688"/>
    </source>
</evidence>
<evidence type="ECO:0000256" key="1">
    <source>
        <dbReference type="ARBA" id="ARBA00004370"/>
    </source>
</evidence>
<dbReference type="GO" id="GO:0060326">
    <property type="term" value="P:cell chemotaxis"/>
    <property type="evidence" value="ECO:0007669"/>
    <property type="project" value="TreeGrafter"/>
</dbReference>
<comment type="subcellular location">
    <subcellularLocation>
        <location evidence="1">Membrane</location>
    </subcellularLocation>
</comment>
<dbReference type="GO" id="GO:0009897">
    <property type="term" value="C:external side of plasma membrane"/>
    <property type="evidence" value="ECO:0007669"/>
    <property type="project" value="TreeGrafter"/>
</dbReference>
<feature type="domain" description="G-protein coupled receptors family 1 profile" evidence="10">
    <location>
        <begin position="54"/>
        <end position="178"/>
    </location>
</feature>
<dbReference type="GO" id="GO:0006955">
    <property type="term" value="P:immune response"/>
    <property type="evidence" value="ECO:0007669"/>
    <property type="project" value="TreeGrafter"/>
</dbReference>
<dbReference type="AlphaFoldDB" id="A0AAD7WZ01"/>
<feature type="transmembrane region" description="Helical" evidence="9">
    <location>
        <begin position="155"/>
        <end position="173"/>
    </location>
</feature>
<dbReference type="PANTHER" id="PTHR10489">
    <property type="entry name" value="CELL ADHESION MOLECULE"/>
    <property type="match status" value="1"/>
</dbReference>
<evidence type="ECO:0000259" key="10">
    <source>
        <dbReference type="PROSITE" id="PS50262"/>
    </source>
</evidence>
<feature type="transmembrane region" description="Helical" evidence="9">
    <location>
        <begin position="116"/>
        <end position="134"/>
    </location>
</feature>
<reference evidence="11" key="1">
    <citation type="journal article" date="2023" name="Science">
        <title>Genome structures resolve the early diversification of teleost fishes.</title>
        <authorList>
            <person name="Parey E."/>
            <person name="Louis A."/>
            <person name="Montfort J."/>
            <person name="Bouchez O."/>
            <person name="Roques C."/>
            <person name="Iampietro C."/>
            <person name="Lluch J."/>
            <person name="Castinel A."/>
            <person name="Donnadieu C."/>
            <person name="Desvignes T."/>
            <person name="Floi Bucao C."/>
            <person name="Jouanno E."/>
            <person name="Wen M."/>
            <person name="Mejri S."/>
            <person name="Dirks R."/>
            <person name="Jansen H."/>
            <person name="Henkel C."/>
            <person name="Chen W.J."/>
            <person name="Zahm M."/>
            <person name="Cabau C."/>
            <person name="Klopp C."/>
            <person name="Thompson A.W."/>
            <person name="Robinson-Rechavi M."/>
            <person name="Braasch I."/>
            <person name="Lecointre G."/>
            <person name="Bobe J."/>
            <person name="Postlethwait J.H."/>
            <person name="Berthelot C."/>
            <person name="Roest Crollius H."/>
            <person name="Guiguen Y."/>
        </authorList>
    </citation>
    <scope>NUCLEOTIDE SEQUENCE</scope>
    <source>
        <strain evidence="11">NC1722</strain>
    </source>
</reference>
<keyword evidence="6 8" id="KW-0675">Receptor</keyword>
<dbReference type="SUPFAM" id="SSF81321">
    <property type="entry name" value="Family A G protein-coupled receptor-like"/>
    <property type="match status" value="1"/>
</dbReference>
<evidence type="ECO:0000256" key="6">
    <source>
        <dbReference type="ARBA" id="ARBA00023170"/>
    </source>
</evidence>
<dbReference type="PRINTS" id="PR00237">
    <property type="entry name" value="GPCRRHODOPSN"/>
</dbReference>
<proteinExistence type="inferred from homology"/>
<gene>
    <name evidence="11" type="ORF">AAFF_G00052870</name>
</gene>
<evidence type="ECO:0000256" key="9">
    <source>
        <dbReference type="SAM" id="Phobius"/>
    </source>
</evidence>
<dbReference type="InterPro" id="IPR017452">
    <property type="entry name" value="GPCR_Rhodpsn_7TM"/>
</dbReference>
<protein>
    <recommendedName>
        <fullName evidence="10">G-protein coupled receptors family 1 profile domain-containing protein</fullName>
    </recommendedName>
</protein>
<sequence length="286" mass="31094">MSESFTVTEDYYDFNTSNSYDIPEMCESSSAQELHIKVFQTCISIVVFLLGVLGNSLVIATFALYRRFRLRCMTDVFLLHLAKSDLLLLFTLPLQAADTLLGSWEFGTHLCKATRGLYAINTYSGLLLLACISIDRYVVIVQVQAAHRLRRRTLLYSKLAALGVWVISVLLSLPEIIFANVEVRDDGGGTVRDVRVDRGELAGQDRHPGGSDYRLLSALPDDAVLLQHDWSCSDAGAGLEAAAHSEADGGTVAGVPGLPASIHCGAFYKGSWPTGELCAMGCRPDG</sequence>
<comment type="similarity">
    <text evidence="8">Belongs to the G-protein coupled receptor 1 family.</text>
</comment>
<dbReference type="GO" id="GO:0007204">
    <property type="term" value="P:positive regulation of cytosolic calcium ion concentration"/>
    <property type="evidence" value="ECO:0007669"/>
    <property type="project" value="TreeGrafter"/>
</dbReference>
<dbReference type="GO" id="GO:0019957">
    <property type="term" value="F:C-C chemokine binding"/>
    <property type="evidence" value="ECO:0007669"/>
    <property type="project" value="TreeGrafter"/>
</dbReference>
<dbReference type="Pfam" id="PF00001">
    <property type="entry name" value="7tm_1"/>
    <property type="match status" value="1"/>
</dbReference>
<keyword evidence="5 9" id="KW-0472">Membrane</keyword>
<keyword evidence="12" id="KW-1185">Reference proteome</keyword>
<evidence type="ECO:0000256" key="7">
    <source>
        <dbReference type="ARBA" id="ARBA00023224"/>
    </source>
</evidence>
<evidence type="ECO:0000256" key="2">
    <source>
        <dbReference type="ARBA" id="ARBA00022692"/>
    </source>
</evidence>
<keyword evidence="3 9" id="KW-1133">Transmembrane helix</keyword>
<dbReference type="GO" id="GO:0019722">
    <property type="term" value="P:calcium-mediated signaling"/>
    <property type="evidence" value="ECO:0007669"/>
    <property type="project" value="TreeGrafter"/>
</dbReference>
<evidence type="ECO:0000313" key="11">
    <source>
        <dbReference type="EMBL" id="KAJ8414417.1"/>
    </source>
</evidence>
<evidence type="ECO:0000256" key="3">
    <source>
        <dbReference type="ARBA" id="ARBA00022989"/>
    </source>
</evidence>
<dbReference type="PROSITE" id="PS50262">
    <property type="entry name" value="G_PROTEIN_RECEP_F1_2"/>
    <property type="match status" value="1"/>
</dbReference>
<dbReference type="Gene3D" id="1.20.1070.10">
    <property type="entry name" value="Rhodopsin 7-helix transmembrane proteins"/>
    <property type="match status" value="1"/>
</dbReference>
<dbReference type="InterPro" id="IPR000276">
    <property type="entry name" value="GPCR_Rhodpsn"/>
</dbReference>
<evidence type="ECO:0000313" key="12">
    <source>
        <dbReference type="Proteomes" id="UP001221898"/>
    </source>
</evidence>
<keyword evidence="7 8" id="KW-0807">Transducer</keyword>
<dbReference type="PROSITE" id="PS00237">
    <property type="entry name" value="G_PROTEIN_RECEP_F1_1"/>
    <property type="match status" value="1"/>
</dbReference>
<name>A0AAD7WZ01_9TELE</name>
<evidence type="ECO:0000256" key="4">
    <source>
        <dbReference type="ARBA" id="ARBA00023040"/>
    </source>
</evidence>
<dbReference type="PANTHER" id="PTHR10489:SF735">
    <property type="entry name" value="C-C CHEMOKINE RECEPTOR TYPE 10"/>
    <property type="match status" value="1"/>
</dbReference>
<organism evidence="11 12">
    <name type="scientific">Aldrovandia affinis</name>
    <dbReference type="NCBI Taxonomy" id="143900"/>
    <lineage>
        <taxon>Eukaryota</taxon>
        <taxon>Metazoa</taxon>
        <taxon>Chordata</taxon>
        <taxon>Craniata</taxon>
        <taxon>Vertebrata</taxon>
        <taxon>Euteleostomi</taxon>
        <taxon>Actinopterygii</taxon>
        <taxon>Neopterygii</taxon>
        <taxon>Teleostei</taxon>
        <taxon>Notacanthiformes</taxon>
        <taxon>Halosauridae</taxon>
        <taxon>Aldrovandia</taxon>
    </lineage>
</organism>
<dbReference type="Proteomes" id="UP001221898">
    <property type="component" value="Unassembled WGS sequence"/>
</dbReference>
<feature type="transmembrane region" description="Helical" evidence="9">
    <location>
        <begin position="38"/>
        <end position="65"/>
    </location>
</feature>
<evidence type="ECO:0000256" key="5">
    <source>
        <dbReference type="ARBA" id="ARBA00023136"/>
    </source>
</evidence>
<comment type="caution">
    <text evidence="11">The sequence shown here is derived from an EMBL/GenBank/DDBJ whole genome shotgun (WGS) entry which is preliminary data.</text>
</comment>
<dbReference type="EMBL" id="JAINUG010000013">
    <property type="protein sequence ID" value="KAJ8414417.1"/>
    <property type="molecule type" value="Genomic_DNA"/>
</dbReference>
<keyword evidence="4 8" id="KW-0297">G-protein coupled receptor</keyword>
<dbReference type="GO" id="GO:0016493">
    <property type="term" value="F:C-C chemokine receptor activity"/>
    <property type="evidence" value="ECO:0007669"/>
    <property type="project" value="TreeGrafter"/>
</dbReference>